<sequence length="139" mass="15938">MKLCCSHAWNWLLIFLQKKRKMVLKGNRLDRLWLPIWQRRVIQNSSPHARLVVLPTYIMAFQSNKVKDEAVVCINFVEDTWSAPVGSGKFEPEINGSHFRFGGKGIQSREEGYIRVEIMDRAPKALGNPAPDVCNLEIS</sequence>
<keyword evidence="2" id="KW-1185">Reference proteome</keyword>
<dbReference type="EMBL" id="CM044702">
    <property type="protein sequence ID" value="KAI5675595.1"/>
    <property type="molecule type" value="Genomic_DNA"/>
</dbReference>
<evidence type="ECO:0000313" key="1">
    <source>
        <dbReference type="EMBL" id="KAI5675595.1"/>
    </source>
</evidence>
<reference evidence="2" key="1">
    <citation type="journal article" date="2023" name="Nat. Plants">
        <title>Single-cell RNA sequencing provides a high-resolution roadmap for understanding the multicellular compartmentation of specialized metabolism.</title>
        <authorList>
            <person name="Sun S."/>
            <person name="Shen X."/>
            <person name="Li Y."/>
            <person name="Li Y."/>
            <person name="Wang S."/>
            <person name="Li R."/>
            <person name="Zhang H."/>
            <person name="Shen G."/>
            <person name="Guo B."/>
            <person name="Wei J."/>
            <person name="Xu J."/>
            <person name="St-Pierre B."/>
            <person name="Chen S."/>
            <person name="Sun C."/>
        </authorList>
    </citation>
    <scope>NUCLEOTIDE SEQUENCE [LARGE SCALE GENOMIC DNA]</scope>
</reference>
<name>A0ACC0BSD9_CATRO</name>
<gene>
    <name evidence="1" type="ORF">M9H77_06545</name>
</gene>
<proteinExistence type="predicted"/>
<organism evidence="1 2">
    <name type="scientific">Catharanthus roseus</name>
    <name type="common">Madagascar periwinkle</name>
    <name type="synonym">Vinca rosea</name>
    <dbReference type="NCBI Taxonomy" id="4058"/>
    <lineage>
        <taxon>Eukaryota</taxon>
        <taxon>Viridiplantae</taxon>
        <taxon>Streptophyta</taxon>
        <taxon>Embryophyta</taxon>
        <taxon>Tracheophyta</taxon>
        <taxon>Spermatophyta</taxon>
        <taxon>Magnoliopsida</taxon>
        <taxon>eudicotyledons</taxon>
        <taxon>Gunneridae</taxon>
        <taxon>Pentapetalae</taxon>
        <taxon>asterids</taxon>
        <taxon>lamiids</taxon>
        <taxon>Gentianales</taxon>
        <taxon>Apocynaceae</taxon>
        <taxon>Rauvolfioideae</taxon>
        <taxon>Vinceae</taxon>
        <taxon>Catharanthinae</taxon>
        <taxon>Catharanthus</taxon>
    </lineage>
</organism>
<comment type="caution">
    <text evidence="1">The sequence shown here is derived from an EMBL/GenBank/DDBJ whole genome shotgun (WGS) entry which is preliminary data.</text>
</comment>
<dbReference type="Proteomes" id="UP001060085">
    <property type="component" value="Linkage Group LG02"/>
</dbReference>
<accession>A0ACC0BSD9</accession>
<evidence type="ECO:0000313" key="2">
    <source>
        <dbReference type="Proteomes" id="UP001060085"/>
    </source>
</evidence>
<protein>
    <submittedName>
        <fullName evidence="1">Uncharacterized protein</fullName>
    </submittedName>
</protein>